<organism evidence="2 3">
    <name type="scientific">Microbacterium horticulturae</name>
    <dbReference type="NCBI Taxonomy" id="3028316"/>
    <lineage>
        <taxon>Bacteria</taxon>
        <taxon>Bacillati</taxon>
        <taxon>Actinomycetota</taxon>
        <taxon>Actinomycetes</taxon>
        <taxon>Micrococcales</taxon>
        <taxon>Microbacteriaceae</taxon>
        <taxon>Microbacterium</taxon>
    </lineage>
</organism>
<dbReference type="InterPro" id="IPR029068">
    <property type="entry name" value="Glyas_Bleomycin-R_OHBP_Dase"/>
</dbReference>
<dbReference type="PANTHER" id="PTHR35006:SF2">
    <property type="entry name" value="GLYOXALASE FAMILY PROTEIN (AFU_ORTHOLOGUE AFUA_5G14830)"/>
    <property type="match status" value="1"/>
</dbReference>
<dbReference type="PANTHER" id="PTHR35006">
    <property type="entry name" value="GLYOXALASE FAMILY PROTEIN (AFU_ORTHOLOGUE AFUA_5G14830)"/>
    <property type="match status" value="1"/>
</dbReference>
<evidence type="ECO:0000313" key="2">
    <source>
        <dbReference type="EMBL" id="WEG10748.1"/>
    </source>
</evidence>
<dbReference type="Gene3D" id="3.10.180.10">
    <property type="entry name" value="2,3-Dihydroxybiphenyl 1,2-Dioxygenase, domain 1"/>
    <property type="match status" value="1"/>
</dbReference>
<feature type="domain" description="VOC" evidence="1">
    <location>
        <begin position="57"/>
        <end position="182"/>
    </location>
</feature>
<dbReference type="EMBL" id="CP119108">
    <property type="protein sequence ID" value="WEG10748.1"/>
    <property type="molecule type" value="Genomic_DNA"/>
</dbReference>
<dbReference type="InterPro" id="IPR004360">
    <property type="entry name" value="Glyas_Fos-R_dOase_dom"/>
</dbReference>
<dbReference type="Proteomes" id="UP001214553">
    <property type="component" value="Chromosome"/>
</dbReference>
<accession>A0ABY8C2S1</accession>
<evidence type="ECO:0000259" key="1">
    <source>
        <dbReference type="PROSITE" id="PS51819"/>
    </source>
</evidence>
<dbReference type="Pfam" id="PF00903">
    <property type="entry name" value="Glyoxalase"/>
    <property type="match status" value="1"/>
</dbReference>
<evidence type="ECO:0000313" key="3">
    <source>
        <dbReference type="Proteomes" id="UP001214553"/>
    </source>
</evidence>
<dbReference type="SUPFAM" id="SSF54593">
    <property type="entry name" value="Glyoxalase/Bleomycin resistance protein/Dihydroxybiphenyl dioxygenase"/>
    <property type="match status" value="1"/>
</dbReference>
<dbReference type="InterPro" id="IPR037523">
    <property type="entry name" value="VOC_core"/>
</dbReference>
<dbReference type="PROSITE" id="PS51819">
    <property type="entry name" value="VOC"/>
    <property type="match status" value="1"/>
</dbReference>
<keyword evidence="3" id="KW-1185">Reference proteome</keyword>
<reference evidence="2 3" key="1">
    <citation type="submission" date="2023-03" db="EMBL/GenBank/DDBJ databases">
        <title>Genome sequence of Microbacterium sp. KACC 23027.</title>
        <authorList>
            <person name="Kim S."/>
            <person name="Heo J."/>
            <person name="Kwon S.-W."/>
        </authorList>
    </citation>
    <scope>NUCLEOTIDE SEQUENCE [LARGE SCALE GENOMIC DNA]</scope>
    <source>
        <strain evidence="2 3">KACC 23027</strain>
    </source>
</reference>
<gene>
    <name evidence="2" type="ORF">PU630_00775</name>
</gene>
<proteinExistence type="predicted"/>
<name>A0ABY8C2S1_9MICO</name>
<protein>
    <submittedName>
        <fullName evidence="2">VOC family protein</fullName>
    </submittedName>
</protein>
<sequence length="188" mass="20734">MHPSSSGGGAHSSGGASASLHTMSAYGSPAGVLTPSTLAAPADTDVGPHLYTRRMPIFDHLGITVDDLDRGREQFDPIMKALGYGRSDYDRGTSWTRDGETELLLYCARETGTGPHVHGRVGWQHLAFTADSRAEVDRLHEIATDAGWTVVREPKEYPRFTDRYYASFVEDDNGIRLEFMYNPPRSDE</sequence>